<name>A0A8J3LTD0_9ACTN</name>
<sequence>MEVLSSSAPLRARKGIFMRENLGRTCAAGPAAIGPLIAAGFGPAILCEQASCRGSGPRDPGASTGSGSVAAIAGPSEEVRPITAVSGRVLPHTDARSPEDR</sequence>
<feature type="compositionally biased region" description="Basic and acidic residues" evidence="1">
    <location>
        <begin position="91"/>
        <end position="101"/>
    </location>
</feature>
<evidence type="ECO:0000313" key="2">
    <source>
        <dbReference type="EMBL" id="GIG78758.1"/>
    </source>
</evidence>
<proteinExistence type="predicted"/>
<organism evidence="2 3">
    <name type="scientific">Planotetraspora kaengkrachanensis</name>
    <dbReference type="NCBI Taxonomy" id="575193"/>
    <lineage>
        <taxon>Bacteria</taxon>
        <taxon>Bacillati</taxon>
        <taxon>Actinomycetota</taxon>
        <taxon>Actinomycetes</taxon>
        <taxon>Streptosporangiales</taxon>
        <taxon>Streptosporangiaceae</taxon>
        <taxon>Planotetraspora</taxon>
    </lineage>
</organism>
<evidence type="ECO:0000313" key="3">
    <source>
        <dbReference type="Proteomes" id="UP000630097"/>
    </source>
</evidence>
<comment type="caution">
    <text evidence="2">The sequence shown here is derived from an EMBL/GenBank/DDBJ whole genome shotgun (WGS) entry which is preliminary data.</text>
</comment>
<dbReference type="Proteomes" id="UP000630097">
    <property type="component" value="Unassembled WGS sequence"/>
</dbReference>
<dbReference type="AlphaFoldDB" id="A0A8J3LTD0"/>
<feature type="region of interest" description="Disordered" evidence="1">
    <location>
        <begin position="52"/>
        <end position="101"/>
    </location>
</feature>
<reference evidence="2 3" key="1">
    <citation type="submission" date="2021-01" db="EMBL/GenBank/DDBJ databases">
        <title>Whole genome shotgun sequence of Planotetraspora kaengkrachanensis NBRC 104272.</title>
        <authorList>
            <person name="Komaki H."/>
            <person name="Tamura T."/>
        </authorList>
    </citation>
    <scope>NUCLEOTIDE SEQUENCE [LARGE SCALE GENOMIC DNA]</scope>
    <source>
        <strain evidence="2 3">NBRC 104272</strain>
    </source>
</reference>
<protein>
    <submittedName>
        <fullName evidence="2">Uncharacterized protein</fullName>
    </submittedName>
</protein>
<evidence type="ECO:0000256" key="1">
    <source>
        <dbReference type="SAM" id="MobiDB-lite"/>
    </source>
</evidence>
<gene>
    <name evidence="2" type="ORF">Pka01_18850</name>
</gene>
<keyword evidence="3" id="KW-1185">Reference proteome</keyword>
<dbReference type="EMBL" id="BONV01000005">
    <property type="protein sequence ID" value="GIG78758.1"/>
    <property type="molecule type" value="Genomic_DNA"/>
</dbReference>
<accession>A0A8J3LTD0</accession>